<evidence type="ECO:0000256" key="1">
    <source>
        <dbReference type="SAM" id="MobiDB-lite"/>
    </source>
</evidence>
<name>A0AAD9G7Q3_BABDI</name>
<feature type="compositionally biased region" description="Polar residues" evidence="1">
    <location>
        <begin position="182"/>
        <end position="203"/>
    </location>
</feature>
<gene>
    <name evidence="2" type="ORF">X943_003362</name>
</gene>
<proteinExistence type="predicted"/>
<protein>
    <submittedName>
        <fullName evidence="2">Uncharacterized protein</fullName>
    </submittedName>
</protein>
<reference evidence="2" key="2">
    <citation type="submission" date="2021-05" db="EMBL/GenBank/DDBJ databases">
        <authorList>
            <person name="Pain A."/>
        </authorList>
    </citation>
    <scope>NUCLEOTIDE SEQUENCE</scope>
    <source>
        <strain evidence="2">1802A</strain>
    </source>
</reference>
<feature type="region of interest" description="Disordered" evidence="1">
    <location>
        <begin position="111"/>
        <end position="203"/>
    </location>
</feature>
<dbReference type="AlphaFoldDB" id="A0AAD9G7Q3"/>
<feature type="compositionally biased region" description="Basic and acidic residues" evidence="1">
    <location>
        <begin position="323"/>
        <end position="332"/>
    </location>
</feature>
<evidence type="ECO:0000313" key="3">
    <source>
        <dbReference type="Proteomes" id="UP001195914"/>
    </source>
</evidence>
<feature type="compositionally biased region" description="Basic and acidic residues" evidence="1">
    <location>
        <begin position="167"/>
        <end position="176"/>
    </location>
</feature>
<reference evidence="2" key="1">
    <citation type="journal article" date="2014" name="Nucleic Acids Res.">
        <title>The evolutionary dynamics of variant antigen genes in Babesia reveal a history of genomic innovation underlying host-parasite interaction.</title>
        <authorList>
            <person name="Jackson A.P."/>
            <person name="Otto T.D."/>
            <person name="Darby A."/>
            <person name="Ramaprasad A."/>
            <person name="Xia D."/>
            <person name="Echaide I.E."/>
            <person name="Farber M."/>
            <person name="Gahlot S."/>
            <person name="Gamble J."/>
            <person name="Gupta D."/>
            <person name="Gupta Y."/>
            <person name="Jackson L."/>
            <person name="Malandrin L."/>
            <person name="Malas T.B."/>
            <person name="Moussa E."/>
            <person name="Nair M."/>
            <person name="Reid A.J."/>
            <person name="Sanders M."/>
            <person name="Sharma J."/>
            <person name="Tracey A."/>
            <person name="Quail M.A."/>
            <person name="Weir W."/>
            <person name="Wastling J.M."/>
            <person name="Hall N."/>
            <person name="Willadsen P."/>
            <person name="Lingelbach K."/>
            <person name="Shiels B."/>
            <person name="Tait A."/>
            <person name="Berriman M."/>
            <person name="Allred D.R."/>
            <person name="Pain A."/>
        </authorList>
    </citation>
    <scope>NUCLEOTIDE SEQUENCE</scope>
    <source>
        <strain evidence="2">1802A</strain>
    </source>
</reference>
<sequence length="361" mass="39543">MASVEGLTLRIATKAVAIGLWNGEYAVVLQHRGPVFHKLARNRGGNVLVLNEEETVFALMRTTFALFHADTYEMVTAESILSSLLAAKQYRRLLKVHVYLGVIALGKTPETIDPEVDTSHHRRQIVPGDNSPATDSKSRAEVASISHSTDEATADVTKGQKTNVAELEGRSQRGEPAKSGLKLSTAQQKDAENQTSRGNIDSLSGTCLNKTLQKLQHLLQETEIVDTKAMPYEVMERFKNICGTIYPIEPLTIERPLFAVEGTWVYAVTADAGCLELLERLTALNPGNGNHAKDEVLTSALCGHHNPERSDKTTVHTYQTSTHSDDAVDPDRSGSAPAKCVVAVSNFDSIYFLNIKDDNKY</sequence>
<feature type="region of interest" description="Disordered" evidence="1">
    <location>
        <begin position="306"/>
        <end position="334"/>
    </location>
</feature>
<dbReference type="EMBL" id="JAHBMH010000073">
    <property type="protein sequence ID" value="KAK1933370.1"/>
    <property type="molecule type" value="Genomic_DNA"/>
</dbReference>
<organism evidence="2 3">
    <name type="scientific">Babesia divergens</name>
    <dbReference type="NCBI Taxonomy" id="32595"/>
    <lineage>
        <taxon>Eukaryota</taxon>
        <taxon>Sar</taxon>
        <taxon>Alveolata</taxon>
        <taxon>Apicomplexa</taxon>
        <taxon>Aconoidasida</taxon>
        <taxon>Piroplasmida</taxon>
        <taxon>Babesiidae</taxon>
        <taxon>Babesia</taxon>
    </lineage>
</organism>
<dbReference type="Proteomes" id="UP001195914">
    <property type="component" value="Unassembled WGS sequence"/>
</dbReference>
<evidence type="ECO:0000313" key="2">
    <source>
        <dbReference type="EMBL" id="KAK1933370.1"/>
    </source>
</evidence>
<accession>A0AAD9G7Q3</accession>
<keyword evidence="3" id="KW-1185">Reference proteome</keyword>
<comment type="caution">
    <text evidence="2">The sequence shown here is derived from an EMBL/GenBank/DDBJ whole genome shotgun (WGS) entry which is preliminary data.</text>
</comment>